<dbReference type="EMBL" id="JBHMBW010000037">
    <property type="protein sequence ID" value="MFB9627742.1"/>
    <property type="molecule type" value="Genomic_DNA"/>
</dbReference>
<dbReference type="InterPro" id="IPR002052">
    <property type="entry name" value="DNA_methylase_N6_adenine_CS"/>
</dbReference>
<dbReference type="Pfam" id="PF02384">
    <property type="entry name" value="N6_Mtase"/>
    <property type="match status" value="1"/>
</dbReference>
<protein>
    <submittedName>
        <fullName evidence="4">Class I SAM-dependent DNA methyltransferase</fullName>
        <ecNumber evidence="4">2.1.1.-</ecNumber>
    </submittedName>
</protein>
<dbReference type="SUPFAM" id="SSF116734">
    <property type="entry name" value="DNA methylase specificity domain"/>
    <property type="match status" value="1"/>
</dbReference>
<evidence type="ECO:0000313" key="5">
    <source>
        <dbReference type="Proteomes" id="UP001589532"/>
    </source>
</evidence>
<dbReference type="Proteomes" id="UP001589532">
    <property type="component" value="Unassembled WGS sequence"/>
</dbReference>
<keyword evidence="1" id="KW-0680">Restriction system</keyword>
<gene>
    <name evidence="4" type="ORF">ACFFSA_32065</name>
</gene>
<dbReference type="InterPro" id="IPR052916">
    <property type="entry name" value="Type-I_RE_MTase_Subunit"/>
</dbReference>
<evidence type="ECO:0000256" key="1">
    <source>
        <dbReference type="ARBA" id="ARBA00022747"/>
    </source>
</evidence>
<feature type="domain" description="DNA methylase adenine-specific" evidence="3">
    <location>
        <begin position="162"/>
        <end position="361"/>
    </location>
</feature>
<dbReference type="PROSITE" id="PS00092">
    <property type="entry name" value="N6_MTASE"/>
    <property type="match status" value="1"/>
</dbReference>
<dbReference type="SUPFAM" id="SSF53335">
    <property type="entry name" value="S-adenosyl-L-methionine-dependent methyltransferases"/>
    <property type="match status" value="1"/>
</dbReference>
<accession>A0ABV5S7U2</accession>
<dbReference type="PANTHER" id="PTHR42998">
    <property type="entry name" value="TYPE I RESTRICTION ENZYME HINDVIIP M PROTEIN-RELATED"/>
    <property type="match status" value="1"/>
</dbReference>
<name>A0ABV5S7U2_9ACTN</name>
<dbReference type="PRINTS" id="PR00507">
    <property type="entry name" value="N12N6MTFRASE"/>
</dbReference>
<dbReference type="PANTHER" id="PTHR42998:SF1">
    <property type="entry name" value="TYPE I RESTRICTION ENZYME HINDI METHYLASE SUBUNIT"/>
    <property type="match status" value="1"/>
</dbReference>
<sequence length="641" mass="68570">MSHDPTVNAGDIARLAGVGRAAVSNWRRRHDDFPDPIGGTANQPLFSLRQVESWLRRYGKSYQVSLGDRVWQRMKAAGDLRLGELVARAGALLTSQATALSSAPTGADARPDSAGAPGVARAGGEGEPGEGVRAAGPGPEGLEPELAELVLELAAQHGALTAYEFLCERYLEAHSRQLSVTREDVAALMVRLVRTDGATILDPACGVGTLLLSPTGAPVRREPGEPGTVRVLGQELSETSAGITASRLRLRGVEARVVSGDSMRHDAFPGEKADAVVCDPPFNERAWGYEELTGDPRWEYGLPPRGEPELAWVQHCLTHVRPRGLVAILMPPAAASRKAGRRIRANLLRAGALRAVIALPGSDLWLLRRPAAGERPPSDVLILDATDDLGSVEPAWQAYLEDRSDQTVRIIDLLADEVDMTPARHQRRDDVGKAYAEARDRFLAAAAAPPDLKVLEQPLGQPATTLGDLIKEGLVTTSQAPPKMAADGGDVPVLTTDDVLNGTQPSGFTTMQQGLVPIRPGDVVASYSSVRVMADGGAMLGPHLTLYRVDERRLDPDFLAGFLRAAGGRVTTGSSRFDVRRTRLPRLSLKEQKAYGEAFRQLAVLEDAIRETSTLGQTLIRLGLDGLADGHLHPPAHGLTP</sequence>
<dbReference type="GO" id="GO:0032259">
    <property type="term" value="P:methylation"/>
    <property type="evidence" value="ECO:0007669"/>
    <property type="project" value="UniProtKB-KW"/>
</dbReference>
<evidence type="ECO:0000313" key="4">
    <source>
        <dbReference type="EMBL" id="MFB9627742.1"/>
    </source>
</evidence>
<dbReference type="CDD" id="cd02440">
    <property type="entry name" value="AdoMet_MTases"/>
    <property type="match status" value="1"/>
</dbReference>
<evidence type="ECO:0000256" key="2">
    <source>
        <dbReference type="SAM" id="MobiDB-lite"/>
    </source>
</evidence>
<evidence type="ECO:0000259" key="3">
    <source>
        <dbReference type="Pfam" id="PF02384"/>
    </source>
</evidence>
<keyword evidence="5" id="KW-1185">Reference proteome</keyword>
<comment type="caution">
    <text evidence="4">The sequence shown here is derived from an EMBL/GenBank/DDBJ whole genome shotgun (WGS) entry which is preliminary data.</text>
</comment>
<dbReference type="InterPro" id="IPR003356">
    <property type="entry name" value="DNA_methylase_A-5"/>
</dbReference>
<feature type="compositionally biased region" description="Low complexity" evidence="2">
    <location>
        <begin position="131"/>
        <end position="141"/>
    </location>
</feature>
<proteinExistence type="predicted"/>
<dbReference type="InterPro" id="IPR029063">
    <property type="entry name" value="SAM-dependent_MTases_sf"/>
</dbReference>
<keyword evidence="4" id="KW-0489">Methyltransferase</keyword>
<dbReference type="EC" id="2.1.1.-" evidence="4"/>
<feature type="region of interest" description="Disordered" evidence="2">
    <location>
        <begin position="101"/>
        <end position="141"/>
    </location>
</feature>
<dbReference type="GO" id="GO:0008168">
    <property type="term" value="F:methyltransferase activity"/>
    <property type="evidence" value="ECO:0007669"/>
    <property type="project" value="UniProtKB-KW"/>
</dbReference>
<dbReference type="Gene3D" id="3.40.50.150">
    <property type="entry name" value="Vaccinia Virus protein VP39"/>
    <property type="match status" value="1"/>
</dbReference>
<organism evidence="4 5">
    <name type="scientific">Nonomuraea helvata</name>
    <dbReference type="NCBI Taxonomy" id="37484"/>
    <lineage>
        <taxon>Bacteria</taxon>
        <taxon>Bacillati</taxon>
        <taxon>Actinomycetota</taxon>
        <taxon>Actinomycetes</taxon>
        <taxon>Streptosporangiales</taxon>
        <taxon>Streptosporangiaceae</taxon>
        <taxon>Nonomuraea</taxon>
    </lineage>
</organism>
<keyword evidence="4" id="KW-0808">Transferase</keyword>
<dbReference type="RefSeq" id="WP_344987163.1">
    <property type="nucleotide sequence ID" value="NZ_BAAAXV010000001.1"/>
</dbReference>
<reference evidence="4 5" key="1">
    <citation type="submission" date="2024-09" db="EMBL/GenBank/DDBJ databases">
        <authorList>
            <person name="Sun Q."/>
            <person name="Mori K."/>
        </authorList>
    </citation>
    <scope>NUCLEOTIDE SEQUENCE [LARGE SCALE GENOMIC DNA]</scope>
    <source>
        <strain evidence="4 5">JCM 3143</strain>
    </source>
</reference>